<dbReference type="GO" id="GO:0015078">
    <property type="term" value="F:proton transmembrane transporter activity"/>
    <property type="evidence" value="ECO:0007669"/>
    <property type="project" value="InterPro"/>
</dbReference>
<accession>A0A9X9M2L2</accession>
<name>A0A9X9M2L2_GULGU</name>
<dbReference type="EMBL" id="CYRY02038172">
    <property type="protein sequence ID" value="VCX30477.1"/>
    <property type="molecule type" value="Genomic_DNA"/>
</dbReference>
<sequence>QPQILNQCCCKDINTVAKFIGAAAAVVGVAGSGAGFGTVSGSLVMGYARNSSLKQYLFSYANSGLSPLGRHGALLPDGDPS</sequence>
<keyword evidence="2" id="KW-0813">Transport</keyword>
<reference evidence="3 4" key="1">
    <citation type="submission" date="2018-10" db="EMBL/GenBank/DDBJ databases">
        <authorList>
            <person name="Ekblom R."/>
            <person name="Jareborg N."/>
        </authorList>
    </citation>
    <scope>NUCLEOTIDE SEQUENCE [LARGE SCALE GENOMIC DNA]</scope>
    <source>
        <tissue evidence="3">Muscle</tissue>
    </source>
</reference>
<dbReference type="PANTHER" id="PTHR10031:SF0">
    <property type="entry name" value="ATPASE PROTEIN 9"/>
    <property type="match status" value="1"/>
</dbReference>
<dbReference type="InterPro" id="IPR038662">
    <property type="entry name" value="ATP_synth_F0_csu_sf"/>
</dbReference>
<keyword evidence="2" id="KW-0375">Hydrogen ion transport</keyword>
<dbReference type="InterPro" id="IPR000454">
    <property type="entry name" value="ATP_synth_F0_csu"/>
</dbReference>
<keyword evidence="4" id="KW-1185">Reference proteome</keyword>
<dbReference type="Gene3D" id="1.20.20.10">
    <property type="entry name" value="F1F0 ATP synthase subunit C"/>
    <property type="match status" value="1"/>
</dbReference>
<protein>
    <submittedName>
        <fullName evidence="3">Uncharacterized protein</fullName>
    </submittedName>
</protein>
<evidence type="ECO:0000256" key="1">
    <source>
        <dbReference type="ARBA" id="ARBA00006704"/>
    </source>
</evidence>
<proteinExistence type="inferred from homology"/>
<dbReference type="Proteomes" id="UP000269945">
    <property type="component" value="Unassembled WGS sequence"/>
</dbReference>
<feature type="non-terminal residue" evidence="3">
    <location>
        <position position="1"/>
    </location>
</feature>
<comment type="similarity">
    <text evidence="1 2">Belongs to the ATPase C chain family.</text>
</comment>
<evidence type="ECO:0000313" key="3">
    <source>
        <dbReference type="EMBL" id="VCX30477.1"/>
    </source>
</evidence>
<gene>
    <name evidence="3" type="ORF">BN2614_LOCUS3</name>
</gene>
<keyword evidence="2" id="KW-0446">Lipid-binding</keyword>
<dbReference type="GO" id="GO:0008289">
    <property type="term" value="F:lipid binding"/>
    <property type="evidence" value="ECO:0007669"/>
    <property type="project" value="UniProtKB-KW"/>
</dbReference>
<dbReference type="GO" id="GO:0045259">
    <property type="term" value="C:proton-transporting ATP synthase complex"/>
    <property type="evidence" value="ECO:0007669"/>
    <property type="project" value="InterPro"/>
</dbReference>
<dbReference type="InterPro" id="IPR035921">
    <property type="entry name" value="F/V-ATP_Csub_sf"/>
</dbReference>
<organism evidence="3 4">
    <name type="scientific">Gulo gulo</name>
    <name type="common">Wolverine</name>
    <name type="synonym">Gluton</name>
    <dbReference type="NCBI Taxonomy" id="48420"/>
    <lineage>
        <taxon>Eukaryota</taxon>
        <taxon>Metazoa</taxon>
        <taxon>Chordata</taxon>
        <taxon>Craniata</taxon>
        <taxon>Vertebrata</taxon>
        <taxon>Euteleostomi</taxon>
        <taxon>Mammalia</taxon>
        <taxon>Eutheria</taxon>
        <taxon>Laurasiatheria</taxon>
        <taxon>Carnivora</taxon>
        <taxon>Caniformia</taxon>
        <taxon>Musteloidea</taxon>
        <taxon>Mustelidae</taxon>
        <taxon>Guloninae</taxon>
        <taxon>Gulo</taxon>
    </lineage>
</organism>
<keyword evidence="2" id="KW-0406">Ion transport</keyword>
<dbReference type="PANTHER" id="PTHR10031">
    <property type="entry name" value="ATP SYNTHASE LIPID-BINDING PROTEIN, MITOCHONDRIAL"/>
    <property type="match status" value="1"/>
</dbReference>
<dbReference type="PRINTS" id="PR00124">
    <property type="entry name" value="ATPASEC"/>
</dbReference>
<comment type="caution">
    <text evidence="3">The sequence shown here is derived from an EMBL/GenBank/DDBJ whole genome shotgun (WGS) entry which is preliminary data.</text>
</comment>
<dbReference type="AlphaFoldDB" id="A0A9X9M2L2"/>
<dbReference type="GO" id="GO:0015986">
    <property type="term" value="P:proton motive force-driven ATP synthesis"/>
    <property type="evidence" value="ECO:0007669"/>
    <property type="project" value="InterPro"/>
</dbReference>
<evidence type="ECO:0000256" key="2">
    <source>
        <dbReference type="RuleBase" id="RU004221"/>
    </source>
</evidence>
<dbReference type="SUPFAM" id="SSF81333">
    <property type="entry name" value="F1F0 ATP synthase subunit C"/>
    <property type="match status" value="1"/>
</dbReference>
<evidence type="ECO:0000313" key="4">
    <source>
        <dbReference type="Proteomes" id="UP000269945"/>
    </source>
</evidence>